<accession>A0A6A6RFC3</accession>
<evidence type="ECO:0000256" key="1">
    <source>
        <dbReference type="SAM" id="MobiDB-lite"/>
    </source>
</evidence>
<dbReference type="OrthoDB" id="439943at2759"/>
<name>A0A6A6RFC3_9PEZI</name>
<feature type="compositionally biased region" description="Basic and acidic residues" evidence="1">
    <location>
        <begin position="798"/>
        <end position="816"/>
    </location>
</feature>
<proteinExistence type="predicted"/>
<keyword evidence="3" id="KW-1185">Reference proteome</keyword>
<feature type="region of interest" description="Disordered" evidence="1">
    <location>
        <begin position="790"/>
        <end position="826"/>
    </location>
</feature>
<sequence>MRSNTKRHEAASSLEDSSYELLNDDSVESDDEERTESLASVDGNTPDDMSSVADTEESDDDSFIFETSEPRSNTMASSAGPPFGYNSSNDAGTSSLATTRGDTRQQSASQIEFVESDWRPEQDDVPSTYIYQTLQSQNMPDVIKQYGCSEARITFKQSLSKTYLAPKRPFHILFAGAPTDWMRDEAIKKIASALAAGRTSAPDSPDSSQQSSSRFSVIRVPTDTGYSTNLQLIDSTDIELNVDQCVGASRHGAGFATVTVLHLSDGKDLHLAASNFDSASSTLPDVAIFCHPDTPAYQLSHSLDQIGQHRLIRQALESQSVPILDIATVVPFRQCPESYVYGSKSLRLCVEGRGPGEIEFRVLETLPINITSFLDINPDQLNRHLAYLLQSGSGVLSTTNAAASETLAEASQSKASLGSVVRDWLSNVQIPGKTEWWTGTKSIATRIWQTRAPLFAVVILILSLFTASMLGQQSGFDNGFYKVHTSQPVVSSASVLSWDQPPVTGPPQTPATALQTPRIRDLAQSYKDIVQSTKDVAKLGGETSLGLSYTENLSPPKLNDSKEFKVHIIGDRHFVLTPPQQFLKLRKPPTLFVRVVRAGIWVPSSISKLNQGAFAVELDRQHASGLLNITIWTESKPLITQNFTLSFGSPWLKLSAWANSAGILSETVKNDVALAQTGLKAVSNSLVNGLRNGRRTVEHGTTTLVKQTTFWTERAKRSSQSISEHLQEAKREAAQQVAVGYKASKEISQRLHRGLQTSAQVPAKLWQVTRPARTSRSLLRARRNSQNLWRKLGLPGLPKEDSIKNTPHCESREGKFGKKHSRRSGR</sequence>
<organism evidence="2 3">
    <name type="scientific">Lophium mytilinum</name>
    <dbReference type="NCBI Taxonomy" id="390894"/>
    <lineage>
        <taxon>Eukaryota</taxon>
        <taxon>Fungi</taxon>
        <taxon>Dikarya</taxon>
        <taxon>Ascomycota</taxon>
        <taxon>Pezizomycotina</taxon>
        <taxon>Dothideomycetes</taxon>
        <taxon>Pleosporomycetidae</taxon>
        <taxon>Mytilinidiales</taxon>
        <taxon>Mytilinidiaceae</taxon>
        <taxon>Lophium</taxon>
    </lineage>
</organism>
<feature type="compositionally biased region" description="Basic and acidic residues" evidence="1">
    <location>
        <begin position="1"/>
        <end position="10"/>
    </location>
</feature>
<evidence type="ECO:0000313" key="2">
    <source>
        <dbReference type="EMBL" id="KAF2503052.1"/>
    </source>
</evidence>
<feature type="compositionally biased region" description="Basic residues" evidence="1">
    <location>
        <begin position="817"/>
        <end position="826"/>
    </location>
</feature>
<protein>
    <submittedName>
        <fullName evidence="2">Uncharacterized protein</fullName>
    </submittedName>
</protein>
<evidence type="ECO:0000313" key="3">
    <source>
        <dbReference type="Proteomes" id="UP000799750"/>
    </source>
</evidence>
<feature type="compositionally biased region" description="Acidic residues" evidence="1">
    <location>
        <begin position="22"/>
        <end position="34"/>
    </location>
</feature>
<reference evidence="2" key="1">
    <citation type="journal article" date="2020" name="Stud. Mycol.">
        <title>101 Dothideomycetes genomes: a test case for predicting lifestyles and emergence of pathogens.</title>
        <authorList>
            <person name="Haridas S."/>
            <person name="Albert R."/>
            <person name="Binder M."/>
            <person name="Bloem J."/>
            <person name="Labutti K."/>
            <person name="Salamov A."/>
            <person name="Andreopoulos B."/>
            <person name="Baker S."/>
            <person name="Barry K."/>
            <person name="Bills G."/>
            <person name="Bluhm B."/>
            <person name="Cannon C."/>
            <person name="Castanera R."/>
            <person name="Culley D."/>
            <person name="Daum C."/>
            <person name="Ezra D."/>
            <person name="Gonzalez J."/>
            <person name="Henrissat B."/>
            <person name="Kuo A."/>
            <person name="Liang C."/>
            <person name="Lipzen A."/>
            <person name="Lutzoni F."/>
            <person name="Magnuson J."/>
            <person name="Mondo S."/>
            <person name="Nolan M."/>
            <person name="Ohm R."/>
            <person name="Pangilinan J."/>
            <person name="Park H.-J."/>
            <person name="Ramirez L."/>
            <person name="Alfaro M."/>
            <person name="Sun H."/>
            <person name="Tritt A."/>
            <person name="Yoshinaga Y."/>
            <person name="Zwiers L.-H."/>
            <person name="Turgeon B."/>
            <person name="Goodwin S."/>
            <person name="Spatafora J."/>
            <person name="Crous P."/>
            <person name="Grigoriev I."/>
        </authorList>
    </citation>
    <scope>NUCLEOTIDE SEQUENCE</scope>
    <source>
        <strain evidence="2">CBS 269.34</strain>
    </source>
</reference>
<feature type="region of interest" description="Disordered" evidence="1">
    <location>
        <begin position="1"/>
        <end position="109"/>
    </location>
</feature>
<gene>
    <name evidence="2" type="ORF">BU16DRAFT_27927</name>
</gene>
<feature type="compositionally biased region" description="Polar residues" evidence="1">
    <location>
        <begin position="85"/>
        <end position="109"/>
    </location>
</feature>
<feature type="compositionally biased region" description="Acidic residues" evidence="1">
    <location>
        <begin position="54"/>
        <end position="63"/>
    </location>
</feature>
<dbReference type="AlphaFoldDB" id="A0A6A6RFC3"/>
<dbReference type="EMBL" id="MU004181">
    <property type="protein sequence ID" value="KAF2503052.1"/>
    <property type="molecule type" value="Genomic_DNA"/>
</dbReference>
<dbReference type="Proteomes" id="UP000799750">
    <property type="component" value="Unassembled WGS sequence"/>
</dbReference>